<sequence>MKKVIVMLMGIFLIIQSGAISAQAQKPDYEKYGKIAIAVVQADYPEVEITDYEYKGRKTAAKNLVEDDFSFLIKDKGNEFHVIVTVQHDLKNEKLLSLKVTEQKGK</sequence>
<dbReference type="Gene3D" id="3.10.450.390">
    <property type="entry name" value="Protein of unknown function DUF3889"/>
    <property type="match status" value="1"/>
</dbReference>
<dbReference type="Pfam" id="PF13028">
    <property type="entry name" value="DUF3889"/>
    <property type="match status" value="1"/>
</dbReference>
<feature type="chain" id="PRO_5039707631" description="DUF3889 domain-containing protein" evidence="1">
    <location>
        <begin position="23"/>
        <end position="106"/>
    </location>
</feature>
<protein>
    <recommendedName>
        <fullName evidence="4">DUF3889 domain-containing protein</fullName>
    </recommendedName>
</protein>
<reference evidence="2 3" key="1">
    <citation type="submission" date="2016-10" db="EMBL/GenBank/DDBJ databases">
        <title>The whole genome sequencing and assembly of Bacillus simplex DSM 1321 strain.</title>
        <authorList>
            <person name="Park M.-K."/>
            <person name="Lee Y.-J."/>
            <person name="Yi H."/>
            <person name="Bahn Y.-S."/>
            <person name="Kim J.F."/>
            <person name="Lee D.-W."/>
        </authorList>
    </citation>
    <scope>NUCLEOTIDE SEQUENCE [LARGE SCALE GENOMIC DNA]</scope>
    <source>
        <strain evidence="2 3">DSM 1321</strain>
    </source>
</reference>
<keyword evidence="1" id="KW-0732">Signal</keyword>
<organism evidence="2 3">
    <name type="scientific">Peribacillus simplex NBRC 15720 = DSM 1321</name>
    <dbReference type="NCBI Taxonomy" id="1349754"/>
    <lineage>
        <taxon>Bacteria</taxon>
        <taxon>Bacillati</taxon>
        <taxon>Bacillota</taxon>
        <taxon>Bacilli</taxon>
        <taxon>Bacillales</taxon>
        <taxon>Bacillaceae</taxon>
        <taxon>Peribacillus</taxon>
    </lineage>
</organism>
<evidence type="ECO:0008006" key="4">
    <source>
        <dbReference type="Google" id="ProtNLM"/>
    </source>
</evidence>
<dbReference type="EMBL" id="CP017704">
    <property type="protein sequence ID" value="ASS93835.1"/>
    <property type="molecule type" value="Genomic_DNA"/>
</dbReference>
<feature type="signal peptide" evidence="1">
    <location>
        <begin position="1"/>
        <end position="22"/>
    </location>
</feature>
<dbReference type="AlphaFoldDB" id="A0A223EFI1"/>
<dbReference type="OrthoDB" id="2872776at2"/>
<evidence type="ECO:0000313" key="2">
    <source>
        <dbReference type="EMBL" id="ASS93835.1"/>
    </source>
</evidence>
<gene>
    <name evidence="2" type="ORF">BS1321_07525</name>
</gene>
<dbReference type="InterPro" id="IPR024987">
    <property type="entry name" value="DUF3889"/>
</dbReference>
<evidence type="ECO:0000313" key="3">
    <source>
        <dbReference type="Proteomes" id="UP000214618"/>
    </source>
</evidence>
<dbReference type="Proteomes" id="UP000214618">
    <property type="component" value="Chromosome"/>
</dbReference>
<dbReference type="GeneID" id="56472579"/>
<proteinExistence type="predicted"/>
<dbReference type="RefSeq" id="WP_063235640.1">
    <property type="nucleotide sequence ID" value="NZ_BCVO01000028.1"/>
</dbReference>
<name>A0A223EFI1_9BACI</name>
<accession>A0A223EFI1</accession>
<evidence type="ECO:0000256" key="1">
    <source>
        <dbReference type="SAM" id="SignalP"/>
    </source>
</evidence>